<reference evidence="11 12" key="1">
    <citation type="journal article" date="2024" name="Nat. Commun.">
        <title>Phylogenomics reveals the evolutionary origins of lichenization in chlorophyte algae.</title>
        <authorList>
            <person name="Puginier C."/>
            <person name="Libourel C."/>
            <person name="Otte J."/>
            <person name="Skaloud P."/>
            <person name="Haon M."/>
            <person name="Grisel S."/>
            <person name="Petersen M."/>
            <person name="Berrin J.G."/>
            <person name="Delaux P.M."/>
            <person name="Dal Grande F."/>
            <person name="Keller J."/>
        </authorList>
    </citation>
    <scope>NUCLEOTIDE SEQUENCE [LARGE SCALE GENOMIC DNA]</scope>
    <source>
        <strain evidence="11 12">SAG 2043</strain>
    </source>
</reference>
<dbReference type="EMBL" id="JALJOR010000007">
    <property type="protein sequence ID" value="KAK9814524.1"/>
    <property type="molecule type" value="Genomic_DNA"/>
</dbReference>
<dbReference type="Gene3D" id="3.40.50.300">
    <property type="entry name" value="P-loop containing nucleotide triphosphate hydrolases"/>
    <property type="match status" value="2"/>
</dbReference>
<dbReference type="InterPro" id="IPR036397">
    <property type="entry name" value="RNaseH_sf"/>
</dbReference>
<sequence length="1058" mass="115413">MKALLADALDGPTTAADILAAAPALVTDHAQDVDRASADGGDASPVPRVRSGPFRCVAFDLETTGLHHSWHRISPTDPTSIQSRIVEIAAHALDSGKDFSTLINIAPVHMPYKVVEVTQITTAMLHDPSLPSPREAFLRFIQFVEHECAGGIPVLVAHHGKGFDVPMLQRDFAAAGVPFPEGWWQLDTNVMARVITRKKIGSENLKLGTLHRHFGFADIGAHRAMPDVRMLVNILPHLLDLMGHQTPAGLLSDSKYPQCYDVISRDTEAPDKSAKTAAQKRADKKSAAQRKQDKLTVAEAETLQQGADWTPATRQFAAPDPVMEMEAMMLDDEGPDMTGFQQYGDDWLRALNNAAITRDLIDVDIGQVKGIPPAMLRSLQDAGFANLWQLLQHYPRDYTTFQPNLEDGALVLLVHVNIVKFGPYYAKYANGFRPGSQIVLTGKVSQRASGVWDMKDGVDMYFPDKVPKHGDGIEPVYSQRKPIMASKFPKIIAKALGILEKRLEALRKPKASKRAPALDDWDALPEAIRQQHGFMGWLKALQTIHAPTTADEAAAARRRLAFEELLLLQLVMVLRREIARTPRNSIDAEGISIGKLDMMQAGRDVLPFSLTPGQEAALSTVLRDMLGPAPMLRLLQGDVGSGKTAVAFLALLAAAGSGYQGAIMAPTEVLAEQHYNNFARLAASMPPALRPRVELLTGNVKGKRRAEIYEGLAAGEVHLVTGTHALISEPVEFLRLGLAVIDEQHRFGVGQRARLQGKSSPPPHVLAMTATPIPRTLALVGHGDMAHCAIEDMPPGRKPVKTKCLLDEPEARAEMYAAVRAELEAGGRAFFILPLVEESKSPLEIKAAKEEYERLKAERVLGDNVAIGLLHGRLPPDQKLQALHDFSSGKTQVLVGTTVVEVGVDVPEASMIVIEHADRFGLAQLHQLRGRVGRGARQASCYMVATDPLALQRLSILERSHNGFQIAEVDLRHRGPGEILGKKQSGQTSLGCLKACDLERDQDLLDLARETAAGLIRMYGMNPSAWPKQLIAALKDQTLPQLDIHQIPVNSLADANVL</sequence>
<proteinExistence type="predicted"/>
<evidence type="ECO:0000256" key="5">
    <source>
        <dbReference type="ARBA" id="ARBA00022840"/>
    </source>
</evidence>
<dbReference type="CDD" id="cd06127">
    <property type="entry name" value="DEDDh"/>
    <property type="match status" value="1"/>
</dbReference>
<feature type="region of interest" description="Disordered" evidence="8">
    <location>
        <begin position="267"/>
        <end position="293"/>
    </location>
</feature>
<dbReference type="SUPFAM" id="SSF52540">
    <property type="entry name" value="P-loop containing nucleoside triphosphate hydrolases"/>
    <property type="match status" value="2"/>
</dbReference>
<dbReference type="Proteomes" id="UP001489004">
    <property type="component" value="Unassembled WGS sequence"/>
</dbReference>
<evidence type="ECO:0000256" key="6">
    <source>
        <dbReference type="ARBA" id="ARBA00023125"/>
    </source>
</evidence>
<evidence type="ECO:0000256" key="4">
    <source>
        <dbReference type="ARBA" id="ARBA00022806"/>
    </source>
</evidence>
<dbReference type="SUPFAM" id="SSF50249">
    <property type="entry name" value="Nucleic acid-binding proteins"/>
    <property type="match status" value="1"/>
</dbReference>
<dbReference type="InterPro" id="IPR011545">
    <property type="entry name" value="DEAD/DEAH_box_helicase_dom"/>
</dbReference>
<evidence type="ECO:0000313" key="12">
    <source>
        <dbReference type="Proteomes" id="UP001489004"/>
    </source>
</evidence>
<dbReference type="GO" id="GO:0006281">
    <property type="term" value="P:DNA repair"/>
    <property type="evidence" value="ECO:0007669"/>
    <property type="project" value="UniProtKB-KW"/>
</dbReference>
<dbReference type="PANTHER" id="PTHR47964">
    <property type="entry name" value="ATP-DEPENDENT DNA HELICASE HOMOLOG RECG, CHLOROPLASTIC"/>
    <property type="match status" value="1"/>
</dbReference>
<dbReference type="GO" id="GO:0003677">
    <property type="term" value="F:DNA binding"/>
    <property type="evidence" value="ECO:0007669"/>
    <property type="project" value="UniProtKB-KW"/>
</dbReference>
<dbReference type="PROSITE" id="PS51194">
    <property type="entry name" value="HELICASE_CTER"/>
    <property type="match status" value="1"/>
</dbReference>
<dbReference type="GO" id="GO:0016787">
    <property type="term" value="F:hydrolase activity"/>
    <property type="evidence" value="ECO:0007669"/>
    <property type="project" value="UniProtKB-KW"/>
</dbReference>
<accession>A0AAW1PY77</accession>
<dbReference type="InterPro" id="IPR001650">
    <property type="entry name" value="Helicase_C-like"/>
</dbReference>
<evidence type="ECO:0000256" key="3">
    <source>
        <dbReference type="ARBA" id="ARBA00022801"/>
    </source>
</evidence>
<keyword evidence="5" id="KW-0067">ATP-binding</keyword>
<evidence type="ECO:0008006" key="13">
    <source>
        <dbReference type="Google" id="ProtNLM"/>
    </source>
</evidence>
<protein>
    <recommendedName>
        <fullName evidence="13">DNA helicase</fullName>
    </recommendedName>
</protein>
<dbReference type="AlphaFoldDB" id="A0AAW1PY77"/>
<dbReference type="PROSITE" id="PS51192">
    <property type="entry name" value="HELICASE_ATP_BIND_1"/>
    <property type="match status" value="1"/>
</dbReference>
<gene>
    <name evidence="11" type="ORF">WJX72_007345</name>
</gene>
<organism evidence="11 12">
    <name type="scientific">[Myrmecia] bisecta</name>
    <dbReference type="NCBI Taxonomy" id="41462"/>
    <lineage>
        <taxon>Eukaryota</taxon>
        <taxon>Viridiplantae</taxon>
        <taxon>Chlorophyta</taxon>
        <taxon>core chlorophytes</taxon>
        <taxon>Trebouxiophyceae</taxon>
        <taxon>Trebouxiales</taxon>
        <taxon>Trebouxiaceae</taxon>
        <taxon>Myrmecia</taxon>
    </lineage>
</organism>
<dbReference type="SMART" id="SM00487">
    <property type="entry name" value="DEXDc"/>
    <property type="match status" value="1"/>
</dbReference>
<dbReference type="GO" id="GO:0003678">
    <property type="term" value="F:DNA helicase activity"/>
    <property type="evidence" value="ECO:0007669"/>
    <property type="project" value="TreeGrafter"/>
</dbReference>
<keyword evidence="12" id="KW-1185">Reference proteome</keyword>
<dbReference type="SUPFAM" id="SSF53098">
    <property type="entry name" value="Ribonuclease H-like"/>
    <property type="match status" value="1"/>
</dbReference>
<evidence type="ECO:0000259" key="10">
    <source>
        <dbReference type="PROSITE" id="PS51194"/>
    </source>
</evidence>
<dbReference type="InterPro" id="IPR014001">
    <property type="entry name" value="Helicase_ATP-bd"/>
</dbReference>
<keyword evidence="2" id="KW-0227">DNA damage</keyword>
<keyword evidence="7" id="KW-0234">DNA repair</keyword>
<dbReference type="Pfam" id="PF19833">
    <property type="entry name" value="RecG_dom3_C"/>
    <property type="match status" value="1"/>
</dbReference>
<dbReference type="InterPro" id="IPR027417">
    <property type="entry name" value="P-loop_NTPase"/>
</dbReference>
<dbReference type="InterPro" id="IPR047112">
    <property type="entry name" value="RecG/Mfd"/>
</dbReference>
<feature type="domain" description="Helicase C-terminal" evidence="10">
    <location>
        <begin position="811"/>
        <end position="972"/>
    </location>
</feature>
<keyword evidence="6" id="KW-0238">DNA-binding</keyword>
<dbReference type="Pfam" id="PF00271">
    <property type="entry name" value="Helicase_C"/>
    <property type="match status" value="1"/>
</dbReference>
<dbReference type="InterPro" id="IPR012340">
    <property type="entry name" value="NA-bd_OB-fold"/>
</dbReference>
<dbReference type="Pfam" id="PF00929">
    <property type="entry name" value="RNase_T"/>
    <property type="match status" value="1"/>
</dbReference>
<feature type="domain" description="Helicase ATP-binding" evidence="9">
    <location>
        <begin position="624"/>
        <end position="790"/>
    </location>
</feature>
<keyword evidence="4" id="KW-0347">Helicase</keyword>
<evidence type="ECO:0000259" key="9">
    <source>
        <dbReference type="PROSITE" id="PS51192"/>
    </source>
</evidence>
<comment type="caution">
    <text evidence="11">The sequence shown here is derived from an EMBL/GenBank/DDBJ whole genome shotgun (WGS) entry which is preliminary data.</text>
</comment>
<keyword evidence="1" id="KW-0547">Nucleotide-binding</keyword>
<dbReference type="SMART" id="SM00479">
    <property type="entry name" value="EXOIII"/>
    <property type="match status" value="1"/>
</dbReference>
<dbReference type="PANTHER" id="PTHR47964:SF1">
    <property type="entry name" value="ATP-DEPENDENT DNA HELICASE HOMOLOG RECG, CHLOROPLASTIC"/>
    <property type="match status" value="1"/>
</dbReference>
<evidence type="ECO:0000313" key="11">
    <source>
        <dbReference type="EMBL" id="KAK9814524.1"/>
    </source>
</evidence>
<dbReference type="GO" id="GO:0005524">
    <property type="term" value="F:ATP binding"/>
    <property type="evidence" value="ECO:0007669"/>
    <property type="project" value="UniProtKB-KW"/>
</dbReference>
<evidence type="ECO:0000256" key="7">
    <source>
        <dbReference type="ARBA" id="ARBA00023204"/>
    </source>
</evidence>
<dbReference type="InterPro" id="IPR045562">
    <property type="entry name" value="RecG_dom3_C"/>
</dbReference>
<dbReference type="InterPro" id="IPR013520">
    <property type="entry name" value="Ribonucl_H"/>
</dbReference>
<name>A0AAW1PY77_9CHLO</name>
<evidence type="ECO:0000256" key="1">
    <source>
        <dbReference type="ARBA" id="ARBA00022741"/>
    </source>
</evidence>
<dbReference type="Gene3D" id="3.30.420.10">
    <property type="entry name" value="Ribonuclease H-like superfamily/Ribonuclease H"/>
    <property type="match status" value="1"/>
</dbReference>
<dbReference type="InterPro" id="IPR012337">
    <property type="entry name" value="RNaseH-like_sf"/>
</dbReference>
<evidence type="ECO:0000256" key="2">
    <source>
        <dbReference type="ARBA" id="ARBA00022763"/>
    </source>
</evidence>
<keyword evidence="3" id="KW-0378">Hydrolase</keyword>
<evidence type="ECO:0000256" key="8">
    <source>
        <dbReference type="SAM" id="MobiDB-lite"/>
    </source>
</evidence>
<dbReference type="Pfam" id="PF00270">
    <property type="entry name" value="DEAD"/>
    <property type="match status" value="1"/>
</dbReference>
<dbReference type="SMART" id="SM00490">
    <property type="entry name" value="HELICc"/>
    <property type="match status" value="1"/>
</dbReference>